<dbReference type="Proteomes" id="UP000465361">
    <property type="component" value="Unassembled WGS sequence"/>
</dbReference>
<reference evidence="1 2" key="1">
    <citation type="journal article" date="2019" name="Emerg. Microbes Infect.">
        <title>Comprehensive subspecies identification of 175 nontuberculous mycobacteria species based on 7547 genomic profiles.</title>
        <authorList>
            <person name="Matsumoto Y."/>
            <person name="Kinjo T."/>
            <person name="Motooka D."/>
            <person name="Nabeya D."/>
            <person name="Jung N."/>
            <person name="Uechi K."/>
            <person name="Horii T."/>
            <person name="Iida T."/>
            <person name="Fujita J."/>
            <person name="Nakamura S."/>
        </authorList>
    </citation>
    <scope>NUCLEOTIDE SEQUENCE [LARGE SCALE GENOMIC DNA]</scope>
    <source>
        <strain evidence="1 2">JCM 17322</strain>
    </source>
</reference>
<protein>
    <submittedName>
        <fullName evidence="1">Uncharacterized protein</fullName>
    </submittedName>
</protein>
<proteinExistence type="predicted"/>
<keyword evidence="2" id="KW-1185">Reference proteome</keyword>
<accession>A0A7I9XV36</accession>
<dbReference type="AntiFam" id="ANF00187">
    <property type="entry name" value="Shadow ORF (opposite parA)"/>
</dbReference>
<evidence type="ECO:0000313" key="2">
    <source>
        <dbReference type="Proteomes" id="UP000465361"/>
    </source>
</evidence>
<comment type="caution">
    <text evidence="1">The sequence shown here is derived from an EMBL/GenBank/DDBJ whole genome shotgun (WGS) entry which is preliminary data.</text>
</comment>
<organism evidence="1 2">
    <name type="scientific">Mycobacterium botniense</name>
    <dbReference type="NCBI Taxonomy" id="84962"/>
    <lineage>
        <taxon>Bacteria</taxon>
        <taxon>Bacillati</taxon>
        <taxon>Actinomycetota</taxon>
        <taxon>Actinomycetes</taxon>
        <taxon>Mycobacteriales</taxon>
        <taxon>Mycobacteriaceae</taxon>
        <taxon>Mycobacterium</taxon>
    </lineage>
</organism>
<dbReference type="AlphaFoldDB" id="A0A7I9XV36"/>
<name>A0A7I9XV36_9MYCO</name>
<gene>
    <name evidence="1" type="ORF">MBOT_11330</name>
</gene>
<dbReference type="EMBL" id="BLKW01000002">
    <property type="protein sequence ID" value="GFG73768.1"/>
    <property type="molecule type" value="Genomic_DNA"/>
</dbReference>
<evidence type="ECO:0000313" key="1">
    <source>
        <dbReference type="EMBL" id="GFG73768.1"/>
    </source>
</evidence>
<sequence length="88" mass="9633">MPFRDTERRTGVTLRVQVDDQGFKSLNGERGCEVDGCCCFTDAAFLVRDGEEAPVSGAWESAVRGMQNLHCALCLRADRGIEFVGGFT</sequence>